<proteinExistence type="predicted"/>
<gene>
    <name evidence="2" type="ORF">TNIN_315331</name>
</gene>
<accession>A0A8X6IRF1</accession>
<feature type="compositionally biased region" description="Polar residues" evidence="1">
    <location>
        <begin position="28"/>
        <end position="41"/>
    </location>
</feature>
<sequence>MQWYHAPICHRRNLQVSRRPTGPKPHLMSSTSPNPNPTQKCPQIPASALSDLSNFVTKSKYTRCRKCPRGLQKILLLSPLSTDRKSADALISQNDLS</sequence>
<name>A0A8X6IRF1_9ARAC</name>
<protein>
    <submittedName>
        <fullName evidence="2">Uncharacterized protein</fullName>
    </submittedName>
</protein>
<reference evidence="2" key="1">
    <citation type="submission" date="2020-08" db="EMBL/GenBank/DDBJ databases">
        <title>Multicomponent nature underlies the extraordinary mechanical properties of spider dragline silk.</title>
        <authorList>
            <person name="Kono N."/>
            <person name="Nakamura H."/>
            <person name="Mori M."/>
            <person name="Yoshida Y."/>
            <person name="Ohtoshi R."/>
            <person name="Malay A.D."/>
            <person name="Moran D.A.P."/>
            <person name="Tomita M."/>
            <person name="Numata K."/>
            <person name="Arakawa K."/>
        </authorList>
    </citation>
    <scope>NUCLEOTIDE SEQUENCE</scope>
</reference>
<evidence type="ECO:0000313" key="2">
    <source>
        <dbReference type="EMBL" id="GFS56787.1"/>
    </source>
</evidence>
<organism evidence="2 3">
    <name type="scientific">Trichonephila inaurata madagascariensis</name>
    <dbReference type="NCBI Taxonomy" id="2747483"/>
    <lineage>
        <taxon>Eukaryota</taxon>
        <taxon>Metazoa</taxon>
        <taxon>Ecdysozoa</taxon>
        <taxon>Arthropoda</taxon>
        <taxon>Chelicerata</taxon>
        <taxon>Arachnida</taxon>
        <taxon>Araneae</taxon>
        <taxon>Araneomorphae</taxon>
        <taxon>Entelegynae</taxon>
        <taxon>Araneoidea</taxon>
        <taxon>Nephilidae</taxon>
        <taxon>Trichonephila</taxon>
        <taxon>Trichonephila inaurata</taxon>
    </lineage>
</organism>
<dbReference type="Proteomes" id="UP000886998">
    <property type="component" value="Unassembled WGS sequence"/>
</dbReference>
<dbReference type="AlphaFoldDB" id="A0A8X6IRF1"/>
<dbReference type="EMBL" id="BMAV01027153">
    <property type="protein sequence ID" value="GFS56787.1"/>
    <property type="molecule type" value="Genomic_DNA"/>
</dbReference>
<evidence type="ECO:0000256" key="1">
    <source>
        <dbReference type="SAM" id="MobiDB-lite"/>
    </source>
</evidence>
<comment type="caution">
    <text evidence="2">The sequence shown here is derived from an EMBL/GenBank/DDBJ whole genome shotgun (WGS) entry which is preliminary data.</text>
</comment>
<evidence type="ECO:0000313" key="3">
    <source>
        <dbReference type="Proteomes" id="UP000886998"/>
    </source>
</evidence>
<keyword evidence="3" id="KW-1185">Reference proteome</keyword>
<feature type="region of interest" description="Disordered" evidence="1">
    <location>
        <begin position="14"/>
        <end position="42"/>
    </location>
</feature>